<dbReference type="NCBIfam" id="TIGR02469">
    <property type="entry name" value="CbiT"/>
    <property type="match status" value="1"/>
</dbReference>
<keyword evidence="8" id="KW-1185">Reference proteome</keyword>
<dbReference type="eggNOG" id="COG2241">
    <property type="taxonomic scope" value="Bacteria"/>
</dbReference>
<evidence type="ECO:0000313" key="7">
    <source>
        <dbReference type="EMBL" id="KCV81256.1"/>
    </source>
</evidence>
<reference evidence="7 8" key="1">
    <citation type="submission" date="2013-04" db="EMBL/GenBank/DDBJ databases">
        <title>Shimia sp. 22II-S11-Z10 Genome Sequencing.</title>
        <authorList>
            <person name="Lai Q."/>
            <person name="Li G."/>
            <person name="Shao Z."/>
        </authorList>
    </citation>
    <scope>NUCLEOTIDE SEQUENCE [LARGE SCALE GENOMIC DNA]</scope>
    <source>
        <strain evidence="8">22II-S11-Z10</strain>
    </source>
</reference>
<dbReference type="Proteomes" id="UP000024836">
    <property type="component" value="Unassembled WGS sequence"/>
</dbReference>
<dbReference type="eggNOG" id="COG2242">
    <property type="taxonomic scope" value="Bacteria"/>
</dbReference>
<keyword evidence="3 7" id="KW-0489">Methyltransferase</keyword>
<protein>
    <submittedName>
        <fullName evidence="7">Precorrin-6Y C(5,15)-methyltransferase</fullName>
    </submittedName>
</protein>
<feature type="domain" description="Tetrapyrrole methylase" evidence="6">
    <location>
        <begin position="63"/>
        <end position="189"/>
    </location>
</feature>
<gene>
    <name evidence="7" type="ORF">ATO10_12669</name>
</gene>
<dbReference type="PANTHER" id="PTHR43182:SF1">
    <property type="entry name" value="COBALT-PRECORRIN-7 C(5)-METHYLTRANSFERASE"/>
    <property type="match status" value="1"/>
</dbReference>
<keyword evidence="5" id="KW-0949">S-adenosyl-L-methionine</keyword>
<organism evidence="7 8">
    <name type="scientific">Actibacterium atlanticum</name>
    <dbReference type="NCBI Taxonomy" id="1461693"/>
    <lineage>
        <taxon>Bacteria</taxon>
        <taxon>Pseudomonadati</taxon>
        <taxon>Pseudomonadota</taxon>
        <taxon>Alphaproteobacteria</taxon>
        <taxon>Rhodobacterales</taxon>
        <taxon>Roseobacteraceae</taxon>
        <taxon>Actibacterium</taxon>
    </lineage>
</organism>
<dbReference type="InterPro" id="IPR050714">
    <property type="entry name" value="Cobalamin_biosynth_MTase"/>
</dbReference>
<dbReference type="AlphaFoldDB" id="A0A058ZKF3"/>
<dbReference type="Pfam" id="PF00590">
    <property type="entry name" value="TP_methylase"/>
    <property type="match status" value="1"/>
</dbReference>
<evidence type="ECO:0000256" key="2">
    <source>
        <dbReference type="ARBA" id="ARBA00022573"/>
    </source>
</evidence>
<dbReference type="Gene3D" id="3.40.50.150">
    <property type="entry name" value="Vaccinia Virus protein VP39"/>
    <property type="match status" value="1"/>
</dbReference>
<proteinExistence type="predicted"/>
<dbReference type="EMBL" id="AQQY01000009">
    <property type="protein sequence ID" value="KCV81256.1"/>
    <property type="molecule type" value="Genomic_DNA"/>
</dbReference>
<dbReference type="GO" id="GO:0032259">
    <property type="term" value="P:methylation"/>
    <property type="evidence" value="ECO:0007669"/>
    <property type="project" value="UniProtKB-KW"/>
</dbReference>
<comment type="caution">
    <text evidence="7">The sequence shown here is derived from an EMBL/GenBank/DDBJ whole genome shotgun (WGS) entry which is preliminary data.</text>
</comment>
<dbReference type="GO" id="GO:0009236">
    <property type="term" value="P:cobalamin biosynthetic process"/>
    <property type="evidence" value="ECO:0007669"/>
    <property type="project" value="UniProtKB-UniPathway"/>
</dbReference>
<dbReference type="PATRIC" id="fig|1461693.3.peg.2568"/>
<dbReference type="InterPro" id="IPR035996">
    <property type="entry name" value="4pyrrol_Methylase_sf"/>
</dbReference>
<keyword evidence="2" id="KW-0169">Cobalamin biosynthesis</keyword>
<evidence type="ECO:0000256" key="3">
    <source>
        <dbReference type="ARBA" id="ARBA00022603"/>
    </source>
</evidence>
<dbReference type="InterPro" id="IPR006365">
    <property type="entry name" value="Cbl_synth_CobL"/>
</dbReference>
<dbReference type="STRING" id="1461693.ATO10_12669"/>
<name>A0A058ZKF3_9RHOB</name>
<dbReference type="PANTHER" id="PTHR43182">
    <property type="entry name" value="COBALT-PRECORRIN-6B C(15)-METHYLTRANSFERASE (DECARBOXYLATING)"/>
    <property type="match status" value="1"/>
</dbReference>
<dbReference type="PIRSF" id="PIRSF036428">
    <property type="entry name" value="CobL"/>
    <property type="match status" value="1"/>
</dbReference>
<dbReference type="GO" id="GO:0008276">
    <property type="term" value="F:protein methyltransferase activity"/>
    <property type="evidence" value="ECO:0007669"/>
    <property type="project" value="InterPro"/>
</dbReference>
<dbReference type="CDD" id="cd11644">
    <property type="entry name" value="Precorrin-6Y-MT"/>
    <property type="match status" value="1"/>
</dbReference>
<dbReference type="InterPro" id="IPR000878">
    <property type="entry name" value="4pyrrol_Mease"/>
</dbReference>
<dbReference type="SUPFAM" id="SSF53790">
    <property type="entry name" value="Tetrapyrrole methylase"/>
    <property type="match status" value="1"/>
</dbReference>
<dbReference type="UniPathway" id="UPA00148"/>
<evidence type="ECO:0000256" key="4">
    <source>
        <dbReference type="ARBA" id="ARBA00022679"/>
    </source>
</evidence>
<evidence type="ECO:0000259" key="6">
    <source>
        <dbReference type="Pfam" id="PF00590"/>
    </source>
</evidence>
<dbReference type="InterPro" id="IPR012818">
    <property type="entry name" value="CbiE"/>
</dbReference>
<dbReference type="Gene3D" id="3.40.1010.10">
    <property type="entry name" value="Cobalt-precorrin-4 Transmethylase, Domain 1"/>
    <property type="match status" value="1"/>
</dbReference>
<accession>A0A058ZKF3</accession>
<sequence length="395" mass="41902">MCDPWLSIIGINEDGLNGLSDASRAALSGAEIVFGGSRHLELAGVGDKGRPWPVPFSVEPVLALRNTKVAILASGDPFWFGAGGSIAKHLKATEWRSYPAPSTFALAASALGWRLEETLCHGLHAAPFERLVPVLSAGVKVICLLRDGDAPKALAAWLTDKGFGPSPLYILECLGGSRERIRTTTAQDFDLTNTSAPVAVAIDCAGAPGLSQASGLEDDLFASDGQITKRPVRALTLSALAPRPKETLWDIGGGSGSVSVEWCLAASGAEAVTIELRSDRCNNIRANAENFGLSHRIKVVEGAAPDALAHHPAPDAVFIGGGASKEMLDALWHMLPQGTRIVANAVTLETETLLTNWHATKGGRLMRFEIAEATPLGRMRGWDRVRPIVQWSGTR</sequence>
<dbReference type="SUPFAM" id="SSF53335">
    <property type="entry name" value="S-adenosyl-L-methionine-dependent methyltransferases"/>
    <property type="match status" value="1"/>
</dbReference>
<dbReference type="InterPro" id="IPR029063">
    <property type="entry name" value="SAM-dependent_MTases_sf"/>
</dbReference>
<dbReference type="InterPro" id="IPR014008">
    <property type="entry name" value="Cbl_synth_MTase_CbiT"/>
</dbReference>
<dbReference type="RefSeq" id="WP_035252159.1">
    <property type="nucleotide sequence ID" value="NZ_AQQY01000009.1"/>
</dbReference>
<comment type="pathway">
    <text evidence="1">Cofactor biosynthesis; adenosylcobalamin biosynthesis.</text>
</comment>
<keyword evidence="4 7" id="KW-0808">Transferase</keyword>
<dbReference type="NCBIfam" id="TIGR02467">
    <property type="entry name" value="CbiE"/>
    <property type="match status" value="1"/>
</dbReference>
<evidence type="ECO:0000313" key="8">
    <source>
        <dbReference type="Proteomes" id="UP000024836"/>
    </source>
</evidence>
<dbReference type="InterPro" id="IPR014777">
    <property type="entry name" value="4pyrrole_Mease_sub1"/>
</dbReference>
<evidence type="ECO:0000256" key="1">
    <source>
        <dbReference type="ARBA" id="ARBA00004953"/>
    </source>
</evidence>
<dbReference type="OrthoDB" id="9787825at2"/>
<evidence type="ECO:0000256" key="5">
    <source>
        <dbReference type="ARBA" id="ARBA00022691"/>
    </source>
</evidence>